<dbReference type="Proteomes" id="UP000193144">
    <property type="component" value="Unassembled WGS sequence"/>
</dbReference>
<comment type="caution">
    <text evidence="1">The sequence shown here is derived from an EMBL/GenBank/DDBJ whole genome shotgun (WGS) entry which is preliminary data.</text>
</comment>
<organism evidence="1 2">
    <name type="scientific">Clohesyomyces aquaticus</name>
    <dbReference type="NCBI Taxonomy" id="1231657"/>
    <lineage>
        <taxon>Eukaryota</taxon>
        <taxon>Fungi</taxon>
        <taxon>Dikarya</taxon>
        <taxon>Ascomycota</taxon>
        <taxon>Pezizomycotina</taxon>
        <taxon>Dothideomycetes</taxon>
        <taxon>Pleosporomycetidae</taxon>
        <taxon>Pleosporales</taxon>
        <taxon>Lindgomycetaceae</taxon>
        <taxon>Clohesyomyces</taxon>
    </lineage>
</organism>
<protein>
    <submittedName>
        <fullName evidence="1">Uncharacterized protein</fullName>
    </submittedName>
</protein>
<accession>A0A1Y1YBG0</accession>
<keyword evidence="2" id="KW-1185">Reference proteome</keyword>
<gene>
    <name evidence="1" type="ORF">BCR34DRAFT_498575</name>
</gene>
<reference evidence="1 2" key="1">
    <citation type="submission" date="2016-07" db="EMBL/GenBank/DDBJ databases">
        <title>Pervasive Adenine N6-methylation of Active Genes in Fungi.</title>
        <authorList>
            <consortium name="DOE Joint Genome Institute"/>
            <person name="Mondo S.J."/>
            <person name="Dannebaum R.O."/>
            <person name="Kuo R.C."/>
            <person name="Labutti K."/>
            <person name="Haridas S."/>
            <person name="Kuo A."/>
            <person name="Salamov A."/>
            <person name="Ahrendt S.R."/>
            <person name="Lipzen A."/>
            <person name="Sullivan W."/>
            <person name="Andreopoulos W.B."/>
            <person name="Clum A."/>
            <person name="Lindquist E."/>
            <person name="Daum C."/>
            <person name="Ramamoorthy G.K."/>
            <person name="Gryganskyi A."/>
            <person name="Culley D."/>
            <person name="Magnuson J.K."/>
            <person name="James T.Y."/>
            <person name="O'Malley M.A."/>
            <person name="Stajich J.E."/>
            <person name="Spatafora J.W."/>
            <person name="Visel A."/>
            <person name="Grigoriev I.V."/>
        </authorList>
    </citation>
    <scope>NUCLEOTIDE SEQUENCE [LARGE SCALE GENOMIC DNA]</scope>
    <source>
        <strain evidence="1 2">CBS 115471</strain>
    </source>
</reference>
<sequence>VKQEQRLIAELSAKFRGIASVKIKILDFLFKELREEDEKNTKRLRKMFKKQNICCN</sequence>
<dbReference type="EMBL" id="MCFA01000283">
    <property type="protein sequence ID" value="ORX95282.1"/>
    <property type="molecule type" value="Genomic_DNA"/>
</dbReference>
<proteinExistence type="predicted"/>
<evidence type="ECO:0000313" key="2">
    <source>
        <dbReference type="Proteomes" id="UP000193144"/>
    </source>
</evidence>
<name>A0A1Y1YBG0_9PLEO</name>
<dbReference type="AlphaFoldDB" id="A0A1Y1YBG0"/>
<dbReference type="OrthoDB" id="3911396at2759"/>
<evidence type="ECO:0000313" key="1">
    <source>
        <dbReference type="EMBL" id="ORX95282.1"/>
    </source>
</evidence>
<feature type="non-terminal residue" evidence="1">
    <location>
        <position position="1"/>
    </location>
</feature>